<dbReference type="InterPro" id="IPR013762">
    <property type="entry name" value="Integrase-like_cat_sf"/>
</dbReference>
<dbReference type="InterPro" id="IPR011010">
    <property type="entry name" value="DNA_brk_join_enz"/>
</dbReference>
<dbReference type="PANTHER" id="PTHR30629">
    <property type="entry name" value="PROPHAGE INTEGRASE"/>
    <property type="match status" value="1"/>
</dbReference>
<dbReference type="CDD" id="cd00796">
    <property type="entry name" value="INT_Rci_Hp1_C"/>
    <property type="match status" value="1"/>
</dbReference>
<evidence type="ECO:0000256" key="6">
    <source>
        <dbReference type="SAM" id="MobiDB-lite"/>
    </source>
</evidence>
<evidence type="ECO:0000313" key="9">
    <source>
        <dbReference type="EMBL" id="WEK04745.1"/>
    </source>
</evidence>
<dbReference type="InterPro" id="IPR044068">
    <property type="entry name" value="CB"/>
</dbReference>
<reference evidence="9" key="1">
    <citation type="submission" date="2023-03" db="EMBL/GenBank/DDBJ databases">
        <title>Andean soil-derived lignocellulolytic bacterial consortium as a source of novel taxa and putative plastic-active enzymes.</title>
        <authorList>
            <person name="Diaz-Garcia L."/>
            <person name="Chuvochina M."/>
            <person name="Feuerriegel G."/>
            <person name="Bunk B."/>
            <person name="Sproer C."/>
            <person name="Streit W.R."/>
            <person name="Rodriguez L.M."/>
            <person name="Overmann J."/>
            <person name="Jimenez D.J."/>
        </authorList>
    </citation>
    <scope>NUCLEOTIDE SEQUENCE</scope>
    <source>
        <strain evidence="9">MAG 4196</strain>
    </source>
</reference>
<keyword evidence="3 5" id="KW-0238">DNA-binding</keyword>
<evidence type="ECO:0000256" key="2">
    <source>
        <dbReference type="ARBA" id="ARBA00022908"/>
    </source>
</evidence>
<dbReference type="Pfam" id="PF00589">
    <property type="entry name" value="Phage_integrase"/>
    <property type="match status" value="1"/>
</dbReference>
<feature type="compositionally biased region" description="Basic residues" evidence="6">
    <location>
        <begin position="241"/>
        <end position="254"/>
    </location>
</feature>
<protein>
    <submittedName>
        <fullName evidence="9">Tyrosine-type recombinase/integrase</fullName>
    </submittedName>
</protein>
<dbReference type="InterPro" id="IPR038488">
    <property type="entry name" value="Integrase_DNA-bd_sf"/>
</dbReference>
<keyword evidence="4" id="KW-0233">DNA recombination</keyword>
<dbReference type="Gene3D" id="1.10.443.10">
    <property type="entry name" value="Intergrase catalytic core"/>
    <property type="match status" value="1"/>
</dbReference>
<evidence type="ECO:0000313" key="10">
    <source>
        <dbReference type="Proteomes" id="UP001217476"/>
    </source>
</evidence>
<evidence type="ECO:0000259" key="7">
    <source>
        <dbReference type="PROSITE" id="PS51898"/>
    </source>
</evidence>
<dbReference type="EMBL" id="CP119312">
    <property type="protein sequence ID" value="WEK04745.1"/>
    <property type="molecule type" value="Genomic_DNA"/>
</dbReference>
<evidence type="ECO:0000256" key="4">
    <source>
        <dbReference type="ARBA" id="ARBA00023172"/>
    </source>
</evidence>
<accession>A0AAJ6AZM9</accession>
<dbReference type="Proteomes" id="UP001217476">
    <property type="component" value="Chromosome"/>
</dbReference>
<feature type="region of interest" description="Disordered" evidence="6">
    <location>
        <begin position="232"/>
        <end position="254"/>
    </location>
</feature>
<evidence type="ECO:0000256" key="3">
    <source>
        <dbReference type="ARBA" id="ARBA00023125"/>
    </source>
</evidence>
<dbReference type="InterPro" id="IPR050808">
    <property type="entry name" value="Phage_Integrase"/>
</dbReference>
<feature type="domain" description="Core-binding (CB)" evidence="8">
    <location>
        <begin position="97"/>
        <end position="186"/>
    </location>
</feature>
<sequence>MRITKRAIDGLMEHEPGAVLRDEDLKGFQARRTQNGITYAFEYRAGSGRLAPVRRMTIGKGGALTPDEARKEAKALSLEVAQGKDPAARKAKDKLTPTVADFATAWLDGAEQMALAQPEAATLRPRTIATYRSLLRRHVLPSFGNKRLDQVDGADVKRLFDKVKLAQPATANRCLEIVGSIYRNAASDLLVPRGTNPAAGIAANRERLRERFLSPAELASLGQAITKAETEGVPYEPPKRDSKRHKHVPKHRPPQRIDAGAAAALRLLIFTGARLREILHAEWANVDVASARLRVFGKTGWRYIVLPAPALEVIVAQPRVGRYVIGSSHPEKPKADLARPWAAVSKLAGLEGVRIHDLRHSFASVAVSGGASLPMIGALLGHTQAQTTKRYAHLADDALKAAADAVARQINIAEDARANSVRPLRAIP</sequence>
<gene>
    <name evidence="9" type="ORF">P0Y65_00350</name>
</gene>
<dbReference type="GO" id="GO:0003677">
    <property type="term" value="F:DNA binding"/>
    <property type="evidence" value="ECO:0007669"/>
    <property type="project" value="UniProtKB-UniRule"/>
</dbReference>
<dbReference type="Pfam" id="PF22022">
    <property type="entry name" value="Phage_int_M"/>
    <property type="match status" value="1"/>
</dbReference>
<organism evidence="9 10">
    <name type="scientific">Candidatus Devosia phytovorans</name>
    <dbReference type="NCBI Taxonomy" id="3121372"/>
    <lineage>
        <taxon>Bacteria</taxon>
        <taxon>Pseudomonadati</taxon>
        <taxon>Pseudomonadota</taxon>
        <taxon>Alphaproteobacteria</taxon>
        <taxon>Hyphomicrobiales</taxon>
        <taxon>Devosiaceae</taxon>
        <taxon>Devosia</taxon>
    </lineage>
</organism>
<evidence type="ECO:0000256" key="1">
    <source>
        <dbReference type="ARBA" id="ARBA00008857"/>
    </source>
</evidence>
<dbReference type="Gene3D" id="1.10.150.130">
    <property type="match status" value="1"/>
</dbReference>
<dbReference type="PROSITE" id="PS51900">
    <property type="entry name" value="CB"/>
    <property type="match status" value="1"/>
</dbReference>
<dbReference type="GO" id="GO:0015074">
    <property type="term" value="P:DNA integration"/>
    <property type="evidence" value="ECO:0007669"/>
    <property type="project" value="UniProtKB-KW"/>
</dbReference>
<dbReference type="SUPFAM" id="SSF56349">
    <property type="entry name" value="DNA breaking-rejoining enzymes"/>
    <property type="match status" value="1"/>
</dbReference>
<dbReference type="InterPro" id="IPR025166">
    <property type="entry name" value="Integrase_DNA_bind_dom"/>
</dbReference>
<dbReference type="InterPro" id="IPR002104">
    <property type="entry name" value="Integrase_catalytic"/>
</dbReference>
<keyword evidence="2" id="KW-0229">DNA integration</keyword>
<dbReference type="PROSITE" id="PS51898">
    <property type="entry name" value="TYR_RECOMBINASE"/>
    <property type="match status" value="1"/>
</dbReference>
<dbReference type="Gene3D" id="3.30.160.390">
    <property type="entry name" value="Integrase, DNA-binding domain"/>
    <property type="match status" value="1"/>
</dbReference>
<dbReference type="InterPro" id="IPR010998">
    <property type="entry name" value="Integrase_recombinase_N"/>
</dbReference>
<dbReference type="InterPro" id="IPR053876">
    <property type="entry name" value="Phage_int_M"/>
</dbReference>
<name>A0AAJ6AZM9_9HYPH</name>
<dbReference type="GO" id="GO:0006310">
    <property type="term" value="P:DNA recombination"/>
    <property type="evidence" value="ECO:0007669"/>
    <property type="project" value="UniProtKB-KW"/>
</dbReference>
<dbReference type="Pfam" id="PF13356">
    <property type="entry name" value="Arm-DNA-bind_3"/>
    <property type="match status" value="1"/>
</dbReference>
<evidence type="ECO:0000256" key="5">
    <source>
        <dbReference type="PROSITE-ProRule" id="PRU01248"/>
    </source>
</evidence>
<proteinExistence type="inferred from homology"/>
<dbReference type="PANTHER" id="PTHR30629:SF2">
    <property type="entry name" value="PROPHAGE INTEGRASE INTS-RELATED"/>
    <property type="match status" value="1"/>
</dbReference>
<dbReference type="AlphaFoldDB" id="A0AAJ6AZM9"/>
<evidence type="ECO:0000259" key="8">
    <source>
        <dbReference type="PROSITE" id="PS51900"/>
    </source>
</evidence>
<feature type="domain" description="Tyr recombinase" evidence="7">
    <location>
        <begin position="232"/>
        <end position="404"/>
    </location>
</feature>
<comment type="similarity">
    <text evidence="1">Belongs to the 'phage' integrase family.</text>
</comment>